<protein>
    <submittedName>
        <fullName evidence="2">Uncharacterized protein</fullName>
    </submittedName>
</protein>
<keyword evidence="3" id="KW-1185">Reference proteome</keyword>
<proteinExistence type="predicted"/>
<evidence type="ECO:0000256" key="1">
    <source>
        <dbReference type="SAM" id="MobiDB-lite"/>
    </source>
</evidence>
<comment type="caution">
    <text evidence="2">The sequence shown here is derived from an EMBL/GenBank/DDBJ whole genome shotgun (WGS) entry which is preliminary data.</text>
</comment>
<reference evidence="2" key="1">
    <citation type="journal article" date="2023" name="Plant J.">
        <title>The genome of the king protea, Protea cynaroides.</title>
        <authorList>
            <person name="Chang J."/>
            <person name="Duong T.A."/>
            <person name="Schoeman C."/>
            <person name="Ma X."/>
            <person name="Roodt D."/>
            <person name="Barker N."/>
            <person name="Li Z."/>
            <person name="Van de Peer Y."/>
            <person name="Mizrachi E."/>
        </authorList>
    </citation>
    <scope>NUCLEOTIDE SEQUENCE</scope>
    <source>
        <tissue evidence="2">Young leaves</tissue>
    </source>
</reference>
<evidence type="ECO:0000313" key="2">
    <source>
        <dbReference type="EMBL" id="KAJ4954822.1"/>
    </source>
</evidence>
<dbReference type="EMBL" id="JAMYWD010000011">
    <property type="protein sequence ID" value="KAJ4954822.1"/>
    <property type="molecule type" value="Genomic_DNA"/>
</dbReference>
<feature type="compositionally biased region" description="Basic and acidic residues" evidence="1">
    <location>
        <begin position="141"/>
        <end position="152"/>
    </location>
</feature>
<feature type="compositionally biased region" description="Polar residues" evidence="1">
    <location>
        <begin position="45"/>
        <end position="57"/>
    </location>
</feature>
<dbReference type="Proteomes" id="UP001141806">
    <property type="component" value="Unassembled WGS sequence"/>
</dbReference>
<feature type="compositionally biased region" description="Basic and acidic residues" evidence="1">
    <location>
        <begin position="32"/>
        <end position="42"/>
    </location>
</feature>
<feature type="region of interest" description="Disordered" evidence="1">
    <location>
        <begin position="1"/>
        <end position="89"/>
    </location>
</feature>
<sequence length="350" mass="38969">MKENQELAVKRLKNKGKKSSYELGEGSSKFQSPKEVKVEPRLVIKNSNNDSASNSQLDEGGLNVQHPMKVKVEQETTKKSEDSRISFGIGKRSSDVQQLVKVKENQEMVVKRLKIKGKNSSYHQLGEGSFKFQSPKEVKVEPRLVIKNRNNDSESNSRLGEGGSNVQHPMKVIVEQGTTKKSEDSGISFGIGERSSDVQQLVKLKENQEMAVKRLKIKGKNSNYHQFGEGSFKLQSSKEVKVEPRLVIKNKNNDSESNSRLNEGGSNVKHPMKVKVKQGTTKKSEGIEYKFYGLGQGNSSGQQPKAKKVEEISIINNKNFHSNSELGVRNSNAQLVTVKVEQGITINNEA</sequence>
<organism evidence="2 3">
    <name type="scientific">Protea cynaroides</name>
    <dbReference type="NCBI Taxonomy" id="273540"/>
    <lineage>
        <taxon>Eukaryota</taxon>
        <taxon>Viridiplantae</taxon>
        <taxon>Streptophyta</taxon>
        <taxon>Embryophyta</taxon>
        <taxon>Tracheophyta</taxon>
        <taxon>Spermatophyta</taxon>
        <taxon>Magnoliopsida</taxon>
        <taxon>Proteales</taxon>
        <taxon>Proteaceae</taxon>
        <taxon>Protea</taxon>
    </lineage>
</organism>
<name>A0A9Q0GZF8_9MAGN</name>
<dbReference type="AlphaFoldDB" id="A0A9Q0GZF8"/>
<feature type="region of interest" description="Disordered" evidence="1">
    <location>
        <begin position="141"/>
        <end position="169"/>
    </location>
</feature>
<feature type="compositionally biased region" description="Basic and acidic residues" evidence="1">
    <location>
        <begin position="70"/>
        <end position="84"/>
    </location>
</feature>
<gene>
    <name evidence="2" type="ORF">NE237_011605</name>
</gene>
<accession>A0A9Q0GZF8</accession>
<evidence type="ECO:0000313" key="3">
    <source>
        <dbReference type="Proteomes" id="UP001141806"/>
    </source>
</evidence>